<sequence length="204" mass="23264">MTSELPSLASYSELGVDFPGLVFELTHDSPSFTNIIRAGEDKPTYKVSTEYPEGKHPLTTVTNGSGEFLGSLEWRPVFADLVIFGDKNSKPQRLSSWMSCGLFKGQTVTFEDSHRRKYRWHGYTPWGDNPESSLKLYADDCPDSPIVTYVRPPGMTKTSEVRAWEQRPKLILQPRAVEIQDLAIVSWLFLEKARRVKVHVPLWF</sequence>
<organism evidence="2 3">
    <name type="scientific">Schizopora paradoxa</name>
    <dbReference type="NCBI Taxonomy" id="27342"/>
    <lineage>
        <taxon>Eukaryota</taxon>
        <taxon>Fungi</taxon>
        <taxon>Dikarya</taxon>
        <taxon>Basidiomycota</taxon>
        <taxon>Agaricomycotina</taxon>
        <taxon>Agaricomycetes</taxon>
        <taxon>Hymenochaetales</taxon>
        <taxon>Schizoporaceae</taxon>
        <taxon>Schizopora</taxon>
    </lineage>
</organism>
<evidence type="ECO:0000313" key="3">
    <source>
        <dbReference type="Proteomes" id="UP000053477"/>
    </source>
</evidence>
<gene>
    <name evidence="2" type="ORF">SCHPADRAFT_337163</name>
</gene>
<dbReference type="OrthoDB" id="3256331at2759"/>
<feature type="domain" description="DUF6593" evidence="1">
    <location>
        <begin position="28"/>
        <end position="195"/>
    </location>
</feature>
<dbReference type="InterPro" id="IPR046528">
    <property type="entry name" value="DUF6593"/>
</dbReference>
<protein>
    <recommendedName>
        <fullName evidence="1">DUF6593 domain-containing protein</fullName>
    </recommendedName>
</protein>
<accession>A0A0H2RQ10</accession>
<dbReference type="EMBL" id="KQ085951">
    <property type="protein sequence ID" value="KLO13934.1"/>
    <property type="molecule type" value="Genomic_DNA"/>
</dbReference>
<reference evidence="2 3" key="1">
    <citation type="submission" date="2015-04" db="EMBL/GenBank/DDBJ databases">
        <title>Complete genome sequence of Schizopora paradoxa KUC8140, a cosmopolitan wood degrader in East Asia.</title>
        <authorList>
            <consortium name="DOE Joint Genome Institute"/>
            <person name="Min B."/>
            <person name="Park H."/>
            <person name="Jang Y."/>
            <person name="Kim J.-J."/>
            <person name="Kim K.H."/>
            <person name="Pangilinan J."/>
            <person name="Lipzen A."/>
            <person name="Riley R."/>
            <person name="Grigoriev I.V."/>
            <person name="Spatafora J.W."/>
            <person name="Choi I.-G."/>
        </authorList>
    </citation>
    <scope>NUCLEOTIDE SEQUENCE [LARGE SCALE GENOMIC DNA]</scope>
    <source>
        <strain evidence="2 3">KUC8140</strain>
    </source>
</reference>
<keyword evidence="3" id="KW-1185">Reference proteome</keyword>
<dbReference type="Pfam" id="PF20236">
    <property type="entry name" value="DUF6593"/>
    <property type="match status" value="1"/>
</dbReference>
<evidence type="ECO:0000259" key="1">
    <source>
        <dbReference type="Pfam" id="PF20236"/>
    </source>
</evidence>
<dbReference type="AlphaFoldDB" id="A0A0H2RQ10"/>
<proteinExistence type="predicted"/>
<dbReference type="Proteomes" id="UP000053477">
    <property type="component" value="Unassembled WGS sequence"/>
</dbReference>
<evidence type="ECO:0000313" key="2">
    <source>
        <dbReference type="EMBL" id="KLO13934.1"/>
    </source>
</evidence>
<name>A0A0H2RQ10_9AGAM</name>
<dbReference type="InParanoid" id="A0A0H2RQ10"/>